<gene>
    <name evidence="1" type="ORF">CLV38_11920</name>
</gene>
<comment type="caution">
    <text evidence="1">The sequence shown here is derived from an EMBL/GenBank/DDBJ whole genome shotgun (WGS) entry which is preliminary data.</text>
</comment>
<sequence length="89" mass="10582">MTYLDWLSKQDGHNALVDLKNDITLDGGFPQDNKLADMRRYLVSKKAPIRVFKVFYWSYGLYLKEMRTEVKQLEAEFLREIEEAGEEYL</sequence>
<dbReference type="Proteomes" id="UP000238205">
    <property type="component" value="Unassembled WGS sequence"/>
</dbReference>
<keyword evidence="2" id="KW-1185">Reference proteome</keyword>
<evidence type="ECO:0000313" key="2">
    <source>
        <dbReference type="Proteomes" id="UP000238205"/>
    </source>
</evidence>
<name>A0A2T0W5G4_9LACT</name>
<dbReference type="AlphaFoldDB" id="A0A2T0W5G4"/>
<evidence type="ECO:0000313" key="1">
    <source>
        <dbReference type="EMBL" id="PRY81010.1"/>
    </source>
</evidence>
<dbReference type="EMBL" id="PVTO01000019">
    <property type="protein sequence ID" value="PRY81010.1"/>
    <property type="molecule type" value="Genomic_DNA"/>
</dbReference>
<protein>
    <submittedName>
        <fullName evidence="1">Uncharacterized protein</fullName>
    </submittedName>
</protein>
<organism evidence="1 2">
    <name type="scientific">Alkalibacterium olivapovliticus</name>
    <dbReference type="NCBI Taxonomy" id="99907"/>
    <lineage>
        <taxon>Bacteria</taxon>
        <taxon>Bacillati</taxon>
        <taxon>Bacillota</taxon>
        <taxon>Bacilli</taxon>
        <taxon>Lactobacillales</taxon>
        <taxon>Carnobacteriaceae</taxon>
        <taxon>Alkalibacterium</taxon>
    </lineage>
</organism>
<accession>A0A2T0W5G4</accession>
<reference evidence="1 2" key="1">
    <citation type="submission" date="2018-03" db="EMBL/GenBank/DDBJ databases">
        <title>Genomic Encyclopedia of Archaeal and Bacterial Type Strains, Phase II (KMG-II): from individual species to whole genera.</title>
        <authorList>
            <person name="Goeker M."/>
        </authorList>
    </citation>
    <scope>NUCLEOTIDE SEQUENCE [LARGE SCALE GENOMIC DNA]</scope>
    <source>
        <strain evidence="1 2">DSM 13175</strain>
    </source>
</reference>
<dbReference type="RefSeq" id="WP_106194612.1">
    <property type="nucleotide sequence ID" value="NZ_PVTO01000019.1"/>
</dbReference>
<dbReference type="OrthoDB" id="9905469at2"/>
<proteinExistence type="predicted"/>